<dbReference type="PANTHER" id="PTHR14856">
    <property type="entry name" value="PQ-LOOP REPEAT-CONTAINING PROTEIN 1-LIKE PROTEIN"/>
    <property type="match status" value="1"/>
</dbReference>
<keyword evidence="10" id="KW-1185">Reference proteome</keyword>
<keyword evidence="4 8" id="KW-1133">Transmembrane helix</keyword>
<dbReference type="SMART" id="SM00679">
    <property type="entry name" value="CTNS"/>
    <property type="match status" value="2"/>
</dbReference>
<dbReference type="GO" id="GO:0042147">
    <property type="term" value="P:retrograde transport, endosome to Golgi"/>
    <property type="evidence" value="ECO:0007669"/>
    <property type="project" value="TreeGrafter"/>
</dbReference>
<evidence type="ECO:0000256" key="8">
    <source>
        <dbReference type="SAM" id="Phobius"/>
    </source>
</evidence>
<dbReference type="FunFam" id="1.20.1280.290:FF:000005">
    <property type="entry name" value="PQ-loop repeat-containing protein 1"/>
    <property type="match status" value="1"/>
</dbReference>
<feature type="transmembrane region" description="Helical" evidence="8">
    <location>
        <begin position="68"/>
        <end position="91"/>
    </location>
</feature>
<dbReference type="Gene3D" id="1.20.1280.290">
    <property type="match status" value="2"/>
</dbReference>
<dbReference type="GO" id="GO:0045332">
    <property type="term" value="P:phospholipid translocation"/>
    <property type="evidence" value="ECO:0007669"/>
    <property type="project" value="TreeGrafter"/>
</dbReference>
<evidence type="ECO:0000313" key="10">
    <source>
        <dbReference type="Proteomes" id="UP001432027"/>
    </source>
</evidence>
<protein>
    <recommendedName>
        <fullName evidence="6">Solute carrier family 66 member 2</fullName>
    </recommendedName>
    <alternativeName>
        <fullName evidence="7">PQ-loop repeat-containing protein 1</fullName>
    </alternativeName>
</protein>
<dbReference type="GO" id="GO:0005768">
    <property type="term" value="C:endosome"/>
    <property type="evidence" value="ECO:0007669"/>
    <property type="project" value="TreeGrafter"/>
</dbReference>
<dbReference type="EMBL" id="BTSX01000005">
    <property type="protein sequence ID" value="GMS99903.1"/>
    <property type="molecule type" value="Genomic_DNA"/>
</dbReference>
<evidence type="ECO:0000313" key="9">
    <source>
        <dbReference type="EMBL" id="GMS99903.1"/>
    </source>
</evidence>
<feature type="transmembrane region" description="Helical" evidence="8">
    <location>
        <begin position="103"/>
        <end position="126"/>
    </location>
</feature>
<dbReference type="Proteomes" id="UP001432027">
    <property type="component" value="Unassembled WGS sequence"/>
</dbReference>
<dbReference type="GO" id="GO:0016020">
    <property type="term" value="C:membrane"/>
    <property type="evidence" value="ECO:0007669"/>
    <property type="project" value="UniProtKB-SubCell"/>
</dbReference>
<keyword evidence="5 8" id="KW-0472">Membrane</keyword>
<evidence type="ECO:0000256" key="7">
    <source>
        <dbReference type="ARBA" id="ARBA00043159"/>
    </source>
</evidence>
<sequence length="320" mass="35574">RSGSAHFHEKARATDTEFVLHREERNQLITAGLISESSGAAAVPSDATMMVIDGEGLKLVPWDKVIEMLGAAVVLFFQFFIIVGGAIPYVFQYSEIHHRRNASGFSLFVCLALCVANILRILFWFGKRFDTALLAQSVVMLIMMVCMLEIAVRMNRKHTPKSQRRSLLKGHLRPGFWAWHDLQSFLLALLVFTVFWGVVTAILTPYSWYVELIGMVSLLTEATLGMPQLIRNCQRKSTQGMSIPMVLAWLVGDLAKTGYFVATGSPLQFWVCAIIQISIDIFILGQVIVFRGRDGATSANSTATLPYTADDGTPPHLECD</sequence>
<comment type="caution">
    <text evidence="9">The sequence shown here is derived from an EMBL/GenBank/DDBJ whole genome shotgun (WGS) entry which is preliminary data.</text>
</comment>
<evidence type="ECO:0000256" key="5">
    <source>
        <dbReference type="ARBA" id="ARBA00023136"/>
    </source>
</evidence>
<dbReference type="PANTHER" id="PTHR14856:SF9">
    <property type="entry name" value="PQ-LOOP REPEAT-CONTAINING PROTEIN 1"/>
    <property type="match status" value="1"/>
</dbReference>
<organism evidence="9 10">
    <name type="scientific">Pristionchus entomophagus</name>
    <dbReference type="NCBI Taxonomy" id="358040"/>
    <lineage>
        <taxon>Eukaryota</taxon>
        <taxon>Metazoa</taxon>
        <taxon>Ecdysozoa</taxon>
        <taxon>Nematoda</taxon>
        <taxon>Chromadorea</taxon>
        <taxon>Rhabditida</taxon>
        <taxon>Rhabditina</taxon>
        <taxon>Diplogasteromorpha</taxon>
        <taxon>Diplogasteroidea</taxon>
        <taxon>Neodiplogasteridae</taxon>
        <taxon>Pristionchus</taxon>
    </lineage>
</organism>
<evidence type="ECO:0000256" key="3">
    <source>
        <dbReference type="ARBA" id="ARBA00022737"/>
    </source>
</evidence>
<feature type="non-terminal residue" evidence="9">
    <location>
        <position position="1"/>
    </location>
</feature>
<dbReference type="GO" id="GO:0005802">
    <property type="term" value="C:trans-Golgi network"/>
    <property type="evidence" value="ECO:0007669"/>
    <property type="project" value="TreeGrafter"/>
</dbReference>
<dbReference type="FunFam" id="1.20.1280.290:FF:000008">
    <property type="entry name" value="PQ-loop repeat-containing protein 1"/>
    <property type="match status" value="1"/>
</dbReference>
<name>A0AAV5U148_9BILA</name>
<dbReference type="AlphaFoldDB" id="A0AAV5U148"/>
<evidence type="ECO:0000256" key="4">
    <source>
        <dbReference type="ARBA" id="ARBA00022989"/>
    </source>
</evidence>
<reference evidence="9" key="1">
    <citation type="submission" date="2023-10" db="EMBL/GenBank/DDBJ databases">
        <title>Genome assembly of Pristionchus species.</title>
        <authorList>
            <person name="Yoshida K."/>
            <person name="Sommer R.J."/>
        </authorList>
    </citation>
    <scope>NUCLEOTIDE SEQUENCE</scope>
    <source>
        <strain evidence="9">RS0144</strain>
    </source>
</reference>
<evidence type="ECO:0000256" key="2">
    <source>
        <dbReference type="ARBA" id="ARBA00022692"/>
    </source>
</evidence>
<feature type="transmembrane region" description="Helical" evidence="8">
    <location>
        <begin position="176"/>
        <end position="202"/>
    </location>
</feature>
<evidence type="ECO:0000256" key="6">
    <source>
        <dbReference type="ARBA" id="ARBA00040648"/>
    </source>
</evidence>
<evidence type="ECO:0000256" key="1">
    <source>
        <dbReference type="ARBA" id="ARBA00004141"/>
    </source>
</evidence>
<feature type="transmembrane region" description="Helical" evidence="8">
    <location>
        <begin position="132"/>
        <end position="155"/>
    </location>
</feature>
<keyword evidence="2 8" id="KW-0812">Transmembrane</keyword>
<dbReference type="InterPro" id="IPR052241">
    <property type="entry name" value="SLC66/Scramblase_ANY1"/>
</dbReference>
<dbReference type="GO" id="GO:0005829">
    <property type="term" value="C:cytosol"/>
    <property type="evidence" value="ECO:0007669"/>
    <property type="project" value="GOC"/>
</dbReference>
<dbReference type="InterPro" id="IPR006603">
    <property type="entry name" value="PQ-loop_rpt"/>
</dbReference>
<keyword evidence="3" id="KW-0677">Repeat</keyword>
<gene>
    <name evidence="9" type="ORF">PENTCL1PPCAC_22078</name>
</gene>
<accession>A0AAV5U148</accession>
<feature type="transmembrane region" description="Helical" evidence="8">
    <location>
        <begin position="267"/>
        <end position="290"/>
    </location>
</feature>
<dbReference type="Pfam" id="PF04193">
    <property type="entry name" value="PQ-loop"/>
    <property type="match status" value="2"/>
</dbReference>
<proteinExistence type="predicted"/>
<comment type="subcellular location">
    <subcellularLocation>
        <location evidence="1">Membrane</location>
        <topology evidence="1">Multi-pass membrane protein</topology>
    </subcellularLocation>
</comment>